<dbReference type="InterPro" id="IPR007135">
    <property type="entry name" value="Atg3/Atg10"/>
</dbReference>
<evidence type="ECO:0000256" key="5">
    <source>
        <dbReference type="ARBA" id="ARBA00023006"/>
    </source>
</evidence>
<keyword evidence="5" id="KW-0072">Autophagy</keyword>
<evidence type="ECO:0000256" key="6">
    <source>
        <dbReference type="ARBA" id="ARBA00029833"/>
    </source>
</evidence>
<evidence type="ECO:0000256" key="2">
    <source>
        <dbReference type="ARBA" id="ARBA00021099"/>
    </source>
</evidence>
<feature type="region of interest" description="Disordered" evidence="7">
    <location>
        <begin position="65"/>
        <end position="90"/>
    </location>
</feature>
<name>A0AAD9NTJ8_RIDPI</name>
<sequence length="237" mass="27031">MAAGSISYEDFKKAASYFIELSDRLGDSWQLQGTTDIYLIKKTKTTLFTNRLTQPEPEAQKLRLAETETVETENTFPGSEQRLSTDETAQPEVVTLAGAESAENESDEDVHTLSVPHETPVVCTFDYHIVYSHSYMVPVLYFNVYTQDGALLPLDDLWSSIPVHYRQSLDRWTTLTQQEHPHLGRPFFQLHPCHTQQLMTKALTDCYTRLRRYMVCWLSSVGPVVHLSMPLAYSTSC</sequence>
<keyword evidence="9" id="KW-1185">Reference proteome</keyword>
<gene>
    <name evidence="8" type="ORF">NP493_456g02002</name>
</gene>
<protein>
    <recommendedName>
        <fullName evidence="2">Ubiquitin-like-conjugating enzyme ATG10</fullName>
    </recommendedName>
    <alternativeName>
        <fullName evidence="6">Autophagy-related protein 10</fullName>
    </alternativeName>
</protein>
<evidence type="ECO:0000313" key="9">
    <source>
        <dbReference type="Proteomes" id="UP001209878"/>
    </source>
</evidence>
<keyword evidence="4" id="KW-0833">Ubl conjugation pathway</keyword>
<organism evidence="8 9">
    <name type="scientific">Ridgeia piscesae</name>
    <name type="common">Tubeworm</name>
    <dbReference type="NCBI Taxonomy" id="27915"/>
    <lineage>
        <taxon>Eukaryota</taxon>
        <taxon>Metazoa</taxon>
        <taxon>Spiralia</taxon>
        <taxon>Lophotrochozoa</taxon>
        <taxon>Annelida</taxon>
        <taxon>Polychaeta</taxon>
        <taxon>Sedentaria</taxon>
        <taxon>Canalipalpata</taxon>
        <taxon>Sabellida</taxon>
        <taxon>Siboglinidae</taxon>
        <taxon>Ridgeia</taxon>
    </lineage>
</organism>
<evidence type="ECO:0000256" key="7">
    <source>
        <dbReference type="SAM" id="MobiDB-lite"/>
    </source>
</evidence>
<dbReference type="EMBL" id="JAODUO010000456">
    <property type="protein sequence ID" value="KAK2180158.1"/>
    <property type="molecule type" value="Genomic_DNA"/>
</dbReference>
<feature type="compositionally biased region" description="Polar residues" evidence="7">
    <location>
        <begin position="72"/>
        <end position="88"/>
    </location>
</feature>
<dbReference type="PANTHER" id="PTHR14957">
    <property type="entry name" value="UBIQUITIN-LIKE-CONJUGATING ENZYME ATG10"/>
    <property type="match status" value="1"/>
</dbReference>
<dbReference type="PANTHER" id="PTHR14957:SF1">
    <property type="entry name" value="UBIQUITIN-LIKE-CONJUGATING ENZYME ATG10"/>
    <property type="match status" value="1"/>
</dbReference>
<comment type="similarity">
    <text evidence="1">Belongs to the ATG10 family.</text>
</comment>
<dbReference type="GO" id="GO:0000045">
    <property type="term" value="P:autophagosome assembly"/>
    <property type="evidence" value="ECO:0007669"/>
    <property type="project" value="TreeGrafter"/>
</dbReference>
<dbReference type="AlphaFoldDB" id="A0AAD9NTJ8"/>
<keyword evidence="3" id="KW-0808">Transferase</keyword>
<dbReference type="GO" id="GO:0000422">
    <property type="term" value="P:autophagy of mitochondrion"/>
    <property type="evidence" value="ECO:0007669"/>
    <property type="project" value="TreeGrafter"/>
</dbReference>
<dbReference type="Pfam" id="PF03987">
    <property type="entry name" value="Autophagy_act_C"/>
    <property type="match status" value="1"/>
</dbReference>
<evidence type="ECO:0000256" key="3">
    <source>
        <dbReference type="ARBA" id="ARBA00022679"/>
    </source>
</evidence>
<comment type="caution">
    <text evidence="8">The sequence shown here is derived from an EMBL/GenBank/DDBJ whole genome shotgun (WGS) entry which is preliminary data.</text>
</comment>
<dbReference type="GO" id="GO:0061651">
    <property type="term" value="F:Atg12 conjugating enzyme activity"/>
    <property type="evidence" value="ECO:0007669"/>
    <property type="project" value="TreeGrafter"/>
</dbReference>
<dbReference type="Gene3D" id="3.30.1460.50">
    <property type="match status" value="1"/>
</dbReference>
<reference evidence="8" key="1">
    <citation type="journal article" date="2023" name="Mol. Biol. Evol.">
        <title>Third-Generation Sequencing Reveals the Adaptive Role of the Epigenome in Three Deep-Sea Polychaetes.</title>
        <authorList>
            <person name="Perez M."/>
            <person name="Aroh O."/>
            <person name="Sun Y."/>
            <person name="Lan Y."/>
            <person name="Juniper S.K."/>
            <person name="Young C.R."/>
            <person name="Angers B."/>
            <person name="Qian P.Y."/>
        </authorList>
    </citation>
    <scope>NUCLEOTIDE SEQUENCE</scope>
    <source>
        <strain evidence="8">R07B-5</strain>
    </source>
</reference>
<evidence type="ECO:0000256" key="1">
    <source>
        <dbReference type="ARBA" id="ARBA00005696"/>
    </source>
</evidence>
<dbReference type="GO" id="GO:0005829">
    <property type="term" value="C:cytosol"/>
    <property type="evidence" value="ECO:0007669"/>
    <property type="project" value="TreeGrafter"/>
</dbReference>
<dbReference type="GO" id="GO:0032446">
    <property type="term" value="P:protein modification by small protein conjugation"/>
    <property type="evidence" value="ECO:0007669"/>
    <property type="project" value="TreeGrafter"/>
</dbReference>
<evidence type="ECO:0000313" key="8">
    <source>
        <dbReference type="EMBL" id="KAK2180158.1"/>
    </source>
</evidence>
<proteinExistence type="inferred from homology"/>
<evidence type="ECO:0000256" key="4">
    <source>
        <dbReference type="ARBA" id="ARBA00022786"/>
    </source>
</evidence>
<accession>A0AAD9NTJ8</accession>
<dbReference type="Proteomes" id="UP001209878">
    <property type="component" value="Unassembled WGS sequence"/>
</dbReference>